<name>A0A8J2L1T9_9HEXA</name>
<dbReference type="PANTHER" id="PTHR43016">
    <property type="entry name" value="PRESEQUENCE PROTEASE"/>
    <property type="match status" value="1"/>
</dbReference>
<proteinExistence type="predicted"/>
<dbReference type="InterPro" id="IPR013578">
    <property type="entry name" value="Peptidase_M16C_assoc"/>
</dbReference>
<dbReference type="OrthoDB" id="4953at2759"/>
<dbReference type="FunFam" id="3.30.830.10:FF:000015">
    <property type="entry name" value="Putative zinc metalloprotease"/>
    <property type="match status" value="1"/>
</dbReference>
<feature type="domain" description="Peptidase M16C associated" evidence="1">
    <location>
        <begin position="524"/>
        <end position="779"/>
    </location>
</feature>
<evidence type="ECO:0000313" key="2">
    <source>
        <dbReference type="EMBL" id="CAG7825781.1"/>
    </source>
</evidence>
<dbReference type="FunFam" id="3.30.830.10:FF:000031">
    <property type="entry name" value="Putative zinc metalloprotease"/>
    <property type="match status" value="1"/>
</dbReference>
<dbReference type="Pfam" id="PF00675">
    <property type="entry name" value="Peptidase_M16"/>
    <property type="match status" value="1"/>
</dbReference>
<dbReference type="Pfam" id="PF05193">
    <property type="entry name" value="Peptidase_M16_C"/>
    <property type="match status" value="1"/>
</dbReference>
<dbReference type="PANTHER" id="PTHR43016:SF16">
    <property type="entry name" value="METALLOPROTEASE, PUTATIVE (AFU_ORTHOLOGUE AFUA_4G07610)-RELATED"/>
    <property type="match status" value="1"/>
</dbReference>
<sequence>MLVIKSSALFLSSFTPGFRFTSLFPQHLRTCNRFLSPSLGPRNPLGDSSRRLYSVKMEIQSNQVPMETDVKHDFDLISSVKANGVHPVTKYRSRSTGLELVHASIPGPVVNGYIVLATRAEDHDGLPHTLEHMIFLGSDEYPYKGILDILANKCLASGTNAWTDVDHTCYTMTTAGSEGFCTLLPIYMDHIFYPILSDTAFSTEVYHINGEGKDGGVVYSEMQALEQTGEIRAHTELIRSIYPKTSGYHYNTGGQLSNLRDSCNNTKVKAFHKKFYNPKNARLIVAGMVELDQLFAALQPIVLKLQAKKSVPETWTRPWLDEVPELEKSVDKVIKFASEDEDDALVVVGFRGPSAIRELPEVHAARILLDYLTDSTVSPLEKEFVENDDPLASSISFSEMENSQTTFYLELEGVPLESTSEIAPRIRKTLTKQLKEFDMERMKDVIRKSYLEEMSAMENTPHNSIAYACIGDFLYSEDASSVHAFEQRVSVGKILQRLMDEPSTFWTERLQKMILDQNWVTIQAKPSKDQYEQQMKQEEAMVEERMYKFGPDGFKKFELELEDAIKKNMTPVPMSFISKIQTPSIDSITFHDITRHDNPDFANDVKCNFYLDDIHSNFVYLSVLIDTSSLPVDQRKYLSLFCEALTESAVKLDNGEIISHEKVVAELNRDFLSYGCGIGIDGGSRFKCGSYSHIISFNAQFEIAKAPNAFEWIKRLFWQTQFKGDRLKVLSNKMSTDVNQLKRKGSRMCKLLIKDVLYEAGSNTKITSMIRQQLFLKEVASTVAKSENKVRKILEIIRDLIHKPENVTVHIATSMENLQNAHKDLFPNGPTLPKEWLKIFSYEGKEPVKRLANEPDIGWMKDHATLTKSPQQYILGLSSEESSFLAQGILAITDFNDPELPIVLTVNQYFCQMEGPFFRSIRGAGLAYDYFMDSKANDGMLYFNLYRSSDLVGAYKTAVDTVLELLDGKVEWQQDLLATAKSSLIFEIIEGEKTPLALASTSLCSYFRNVPEGHTRQLIRKIAEVTPEELKAVAEKYFRPLFTQPCHCAIVCPTDKVSLTVDGFAKLGKKLTIMPSIGSSFLAK</sequence>
<accession>A0A8J2L1T9</accession>
<organism evidence="2 3">
    <name type="scientific">Allacma fusca</name>
    <dbReference type="NCBI Taxonomy" id="39272"/>
    <lineage>
        <taxon>Eukaryota</taxon>
        <taxon>Metazoa</taxon>
        <taxon>Ecdysozoa</taxon>
        <taxon>Arthropoda</taxon>
        <taxon>Hexapoda</taxon>
        <taxon>Collembola</taxon>
        <taxon>Symphypleona</taxon>
        <taxon>Sminthuridae</taxon>
        <taxon>Allacma</taxon>
    </lineage>
</organism>
<reference evidence="2" key="1">
    <citation type="submission" date="2021-06" db="EMBL/GenBank/DDBJ databases">
        <authorList>
            <person name="Hodson N. C."/>
            <person name="Mongue J. A."/>
            <person name="Jaron S. K."/>
        </authorList>
    </citation>
    <scope>NUCLEOTIDE SEQUENCE</scope>
</reference>
<evidence type="ECO:0000313" key="3">
    <source>
        <dbReference type="Proteomes" id="UP000708208"/>
    </source>
</evidence>
<dbReference type="InterPro" id="IPR011765">
    <property type="entry name" value="Pept_M16_N"/>
</dbReference>
<dbReference type="InterPro" id="IPR007863">
    <property type="entry name" value="Peptidase_M16_C"/>
</dbReference>
<dbReference type="SMART" id="SM01264">
    <property type="entry name" value="M16C_associated"/>
    <property type="match status" value="1"/>
</dbReference>
<dbReference type="GO" id="GO:0006508">
    <property type="term" value="P:proteolysis"/>
    <property type="evidence" value="ECO:0007669"/>
    <property type="project" value="InterPro"/>
</dbReference>
<evidence type="ECO:0000259" key="1">
    <source>
        <dbReference type="SMART" id="SM01264"/>
    </source>
</evidence>
<gene>
    <name evidence="2" type="ORF">AFUS01_LOCUS35870</name>
</gene>
<dbReference type="Proteomes" id="UP000708208">
    <property type="component" value="Unassembled WGS sequence"/>
</dbReference>
<protein>
    <recommendedName>
        <fullName evidence="1">Peptidase M16C associated domain-containing protein</fullName>
    </recommendedName>
</protein>
<keyword evidence="3" id="KW-1185">Reference proteome</keyword>
<dbReference type="AlphaFoldDB" id="A0A8J2L1T9"/>
<comment type="caution">
    <text evidence="2">The sequence shown here is derived from an EMBL/GenBank/DDBJ whole genome shotgun (WGS) entry which is preliminary data.</text>
</comment>
<dbReference type="EMBL" id="CAJVCH010537494">
    <property type="protein sequence ID" value="CAG7825781.1"/>
    <property type="molecule type" value="Genomic_DNA"/>
</dbReference>